<dbReference type="GO" id="GO:0008270">
    <property type="term" value="F:zinc ion binding"/>
    <property type="evidence" value="ECO:0007669"/>
    <property type="project" value="InterPro"/>
</dbReference>
<sequence length="31" mass="3730">MWGMHSLRETIAISDHIEAIKLLRAFFENWN</sequence>
<organism evidence="1 2">
    <name type="scientific">Borrelia duttonii CR2A</name>
    <dbReference type="NCBI Taxonomy" id="1432657"/>
    <lineage>
        <taxon>Bacteria</taxon>
        <taxon>Pseudomonadati</taxon>
        <taxon>Spirochaetota</taxon>
        <taxon>Spirochaetia</taxon>
        <taxon>Spirochaetales</taxon>
        <taxon>Borreliaceae</taxon>
        <taxon>Borrelia</taxon>
    </lineage>
</organism>
<evidence type="ECO:0000313" key="2">
    <source>
        <dbReference type="Proteomes" id="UP000019148"/>
    </source>
</evidence>
<protein>
    <submittedName>
        <fullName evidence="1">Aspartyl aminopeptidase</fullName>
        <ecNumber evidence="1">3.4.11.21</ecNumber>
    </submittedName>
</protein>
<comment type="caution">
    <text evidence="1">The sequence shown here is derived from an EMBL/GenBank/DDBJ whole genome shotgun (WGS) entry which is preliminary data.</text>
</comment>
<dbReference type="GO" id="GO:0004177">
    <property type="term" value="F:aminopeptidase activity"/>
    <property type="evidence" value="ECO:0007669"/>
    <property type="project" value="UniProtKB-KW"/>
</dbReference>
<accession>W6U0B7</accession>
<dbReference type="SUPFAM" id="SSF53187">
    <property type="entry name" value="Zn-dependent exopeptidases"/>
    <property type="match status" value="1"/>
</dbReference>
<dbReference type="GO" id="GO:0006508">
    <property type="term" value="P:proteolysis"/>
    <property type="evidence" value="ECO:0007669"/>
    <property type="project" value="InterPro"/>
</dbReference>
<keyword evidence="1" id="KW-0645">Protease</keyword>
<name>W6U0B7_9SPIR</name>
<dbReference type="InterPro" id="IPR001948">
    <property type="entry name" value="Peptidase_M18"/>
</dbReference>
<gene>
    <name evidence="1" type="ORF">BDCR2A_00764</name>
</gene>
<proteinExistence type="predicted"/>
<dbReference type="Gene3D" id="3.40.630.10">
    <property type="entry name" value="Zn peptidases"/>
    <property type="match status" value="1"/>
</dbReference>
<evidence type="ECO:0000313" key="1">
    <source>
        <dbReference type="EMBL" id="ETZ18791.1"/>
    </source>
</evidence>
<dbReference type="EMBL" id="AZIT01000001">
    <property type="protein sequence ID" value="ETZ18791.1"/>
    <property type="molecule type" value="Genomic_DNA"/>
</dbReference>
<dbReference type="Pfam" id="PF02127">
    <property type="entry name" value="Peptidase_M18"/>
    <property type="match status" value="1"/>
</dbReference>
<keyword evidence="1" id="KW-0031">Aminopeptidase</keyword>
<dbReference type="EC" id="3.4.11.21" evidence="1"/>
<keyword evidence="1" id="KW-0378">Hydrolase</keyword>
<reference evidence="1 2" key="1">
    <citation type="submission" date="2013-12" db="EMBL/GenBank/DDBJ databases">
        <title>Comparative genomics of relapsing fever spirochetes.</title>
        <authorList>
            <person name="Schwan T.G."/>
            <person name="Raffel S.J."/>
            <person name="Porcella S.F."/>
        </authorList>
    </citation>
    <scope>NUCLEOTIDE SEQUENCE [LARGE SCALE GENOMIC DNA]</scope>
    <source>
        <strain evidence="1 2">CR2A</strain>
    </source>
</reference>
<dbReference type="AlphaFoldDB" id="W6U0B7"/>
<dbReference type="Proteomes" id="UP000019148">
    <property type="component" value="Unassembled WGS sequence"/>
</dbReference>